<proteinExistence type="predicted"/>
<gene>
    <name evidence="2" type="ORF">C0081_15605</name>
</gene>
<dbReference type="InterPro" id="IPR037401">
    <property type="entry name" value="SnoaL-like"/>
</dbReference>
<dbReference type="OrthoDB" id="1115105at2"/>
<keyword evidence="3" id="KW-1185">Reference proteome</keyword>
<dbReference type="SUPFAM" id="SSF54427">
    <property type="entry name" value="NTF2-like"/>
    <property type="match status" value="1"/>
</dbReference>
<protein>
    <submittedName>
        <fullName evidence="2">Nuclear transport factor 2 family protein</fullName>
    </submittedName>
</protein>
<dbReference type="AlphaFoldDB" id="A0A2N5XPA8"/>
<reference evidence="2 3" key="1">
    <citation type="submission" date="2018-01" db="EMBL/GenBank/DDBJ databases">
        <title>The draft genome sequence of Cohaesibacter sp. H1304.</title>
        <authorList>
            <person name="Wang N.-N."/>
            <person name="Du Z.-J."/>
        </authorList>
    </citation>
    <scope>NUCLEOTIDE SEQUENCE [LARGE SCALE GENOMIC DNA]</scope>
    <source>
        <strain evidence="2 3">H1304</strain>
    </source>
</reference>
<dbReference type="InterPro" id="IPR032710">
    <property type="entry name" value="NTF2-like_dom_sf"/>
</dbReference>
<dbReference type="Gene3D" id="3.10.450.50">
    <property type="match status" value="1"/>
</dbReference>
<evidence type="ECO:0000259" key="1">
    <source>
        <dbReference type="Pfam" id="PF12680"/>
    </source>
</evidence>
<accession>A0A2N5XPA8</accession>
<dbReference type="RefSeq" id="WP_101534749.1">
    <property type="nucleotide sequence ID" value="NZ_JBFHIU010000010.1"/>
</dbReference>
<dbReference type="Proteomes" id="UP000234881">
    <property type="component" value="Unassembled WGS sequence"/>
</dbReference>
<name>A0A2N5XPA8_9HYPH</name>
<feature type="domain" description="SnoaL-like" evidence="1">
    <location>
        <begin position="19"/>
        <end position="117"/>
    </location>
</feature>
<evidence type="ECO:0000313" key="2">
    <source>
        <dbReference type="EMBL" id="PLW76315.1"/>
    </source>
</evidence>
<evidence type="ECO:0000313" key="3">
    <source>
        <dbReference type="Proteomes" id="UP000234881"/>
    </source>
</evidence>
<comment type="caution">
    <text evidence="2">The sequence shown here is derived from an EMBL/GenBank/DDBJ whole genome shotgun (WGS) entry which is preliminary data.</text>
</comment>
<sequence>MSNNQQEKREATAHAYASFFQNLSADKHNGLSEILSADVHFTDPFNDTKGLGNVIAILEKMHKDVENPRFMILDIIWSGDICFMRWDFSCFQPTLGIWKFRGMTELHFNQEGLISSHFDYWDSGKHFYAKLPFLGRIIRAIIRKASISKT</sequence>
<dbReference type="EMBL" id="PKUQ01000031">
    <property type="protein sequence ID" value="PLW76315.1"/>
    <property type="molecule type" value="Genomic_DNA"/>
</dbReference>
<organism evidence="2 3">
    <name type="scientific">Cohaesibacter celericrescens</name>
    <dbReference type="NCBI Taxonomy" id="2067669"/>
    <lineage>
        <taxon>Bacteria</taxon>
        <taxon>Pseudomonadati</taxon>
        <taxon>Pseudomonadota</taxon>
        <taxon>Alphaproteobacteria</taxon>
        <taxon>Hyphomicrobiales</taxon>
        <taxon>Cohaesibacteraceae</taxon>
    </lineage>
</organism>
<dbReference type="Pfam" id="PF12680">
    <property type="entry name" value="SnoaL_2"/>
    <property type="match status" value="1"/>
</dbReference>